<organism evidence="2 3">
    <name type="scientific">Streptomyces turgidiscabies</name>
    <dbReference type="NCBI Taxonomy" id="85558"/>
    <lineage>
        <taxon>Bacteria</taxon>
        <taxon>Bacillati</taxon>
        <taxon>Actinomycetota</taxon>
        <taxon>Actinomycetes</taxon>
        <taxon>Kitasatosporales</taxon>
        <taxon>Streptomycetaceae</taxon>
        <taxon>Streptomyces</taxon>
    </lineage>
</organism>
<dbReference type="RefSeq" id="WP_307629401.1">
    <property type="nucleotide sequence ID" value="NZ_JAUSZS010000007.1"/>
</dbReference>
<evidence type="ECO:0000256" key="1">
    <source>
        <dbReference type="ARBA" id="ARBA00023002"/>
    </source>
</evidence>
<evidence type="ECO:0008006" key="4">
    <source>
        <dbReference type="Google" id="ProtNLM"/>
    </source>
</evidence>
<reference evidence="2 3" key="1">
    <citation type="submission" date="2023-07" db="EMBL/GenBank/DDBJ databases">
        <title>Comparative genomics of wheat-associated soil bacteria to identify genetic determinants of phenazine resistance.</title>
        <authorList>
            <person name="Mouncey N."/>
        </authorList>
    </citation>
    <scope>NUCLEOTIDE SEQUENCE [LARGE SCALE GENOMIC DNA]</scope>
    <source>
        <strain evidence="2 3">W2I16</strain>
    </source>
</reference>
<protein>
    <recommendedName>
        <fullName evidence="4">Twin-arginine translocation signal domain-containing protein</fullName>
    </recommendedName>
</protein>
<dbReference type="Proteomes" id="UP001223072">
    <property type="component" value="Unassembled WGS sequence"/>
</dbReference>
<dbReference type="PROSITE" id="PS51318">
    <property type="entry name" value="TAT"/>
    <property type="match status" value="1"/>
</dbReference>
<sequence>MENMPSRRAVLKAAGGISVAATVGAASSGTFASAVPKTVSGDKWDALSAELTGELVSPSDANYQNSKMVYLGECSAVNPAGVAFCRTVEDVRTCPRFARDYGVRA</sequence>
<accession>A0ABU0RVB3</accession>
<dbReference type="Gene3D" id="3.30.43.10">
    <property type="entry name" value="Uridine Diphospho-n-acetylenolpyruvylglucosamine Reductase, domain 2"/>
    <property type="match status" value="1"/>
</dbReference>
<name>A0ABU0RVB3_9ACTN</name>
<evidence type="ECO:0000313" key="3">
    <source>
        <dbReference type="Proteomes" id="UP001223072"/>
    </source>
</evidence>
<dbReference type="InterPro" id="IPR006311">
    <property type="entry name" value="TAT_signal"/>
</dbReference>
<comment type="caution">
    <text evidence="2">The sequence shown here is derived from an EMBL/GenBank/DDBJ whole genome shotgun (WGS) entry which is preliminary data.</text>
</comment>
<dbReference type="InterPro" id="IPR016167">
    <property type="entry name" value="FAD-bd_PCMH_sub1"/>
</dbReference>
<keyword evidence="1" id="KW-0560">Oxidoreductase</keyword>
<dbReference type="EMBL" id="JAUSZS010000007">
    <property type="protein sequence ID" value="MDQ0935937.1"/>
    <property type="molecule type" value="Genomic_DNA"/>
</dbReference>
<evidence type="ECO:0000313" key="2">
    <source>
        <dbReference type="EMBL" id="MDQ0935937.1"/>
    </source>
</evidence>
<gene>
    <name evidence="2" type="ORF">QFZ49_005909</name>
</gene>
<keyword evidence="3" id="KW-1185">Reference proteome</keyword>
<proteinExistence type="predicted"/>